<organism evidence="2 3">
    <name type="scientific">Trifolium medium</name>
    <dbReference type="NCBI Taxonomy" id="97028"/>
    <lineage>
        <taxon>Eukaryota</taxon>
        <taxon>Viridiplantae</taxon>
        <taxon>Streptophyta</taxon>
        <taxon>Embryophyta</taxon>
        <taxon>Tracheophyta</taxon>
        <taxon>Spermatophyta</taxon>
        <taxon>Magnoliopsida</taxon>
        <taxon>eudicotyledons</taxon>
        <taxon>Gunneridae</taxon>
        <taxon>Pentapetalae</taxon>
        <taxon>rosids</taxon>
        <taxon>fabids</taxon>
        <taxon>Fabales</taxon>
        <taxon>Fabaceae</taxon>
        <taxon>Papilionoideae</taxon>
        <taxon>50 kb inversion clade</taxon>
        <taxon>NPAAA clade</taxon>
        <taxon>Hologalegina</taxon>
        <taxon>IRL clade</taxon>
        <taxon>Trifolieae</taxon>
        <taxon>Trifolium</taxon>
    </lineage>
</organism>
<accession>A0A392S7M8</accession>
<evidence type="ECO:0000313" key="3">
    <source>
        <dbReference type="Proteomes" id="UP000265520"/>
    </source>
</evidence>
<protein>
    <submittedName>
        <fullName evidence="2">Uncharacterized protein</fullName>
    </submittedName>
</protein>
<dbReference type="AlphaFoldDB" id="A0A392S7M8"/>
<keyword evidence="3" id="KW-1185">Reference proteome</keyword>
<name>A0A392S7M8_9FABA</name>
<comment type="caution">
    <text evidence="2">The sequence shown here is derived from an EMBL/GenBank/DDBJ whole genome shotgun (WGS) entry which is preliminary data.</text>
</comment>
<proteinExistence type="predicted"/>
<sequence length="42" mass="4319">LLAPAPRAACAAPRAMFLWCLGFSSGSCAARSIVVVVPVFVL</sequence>
<dbReference type="Proteomes" id="UP000265520">
    <property type="component" value="Unassembled WGS sequence"/>
</dbReference>
<keyword evidence="1" id="KW-1133">Transmembrane helix</keyword>
<keyword evidence="1" id="KW-0472">Membrane</keyword>
<evidence type="ECO:0000313" key="2">
    <source>
        <dbReference type="EMBL" id="MCI44828.1"/>
    </source>
</evidence>
<reference evidence="2 3" key="1">
    <citation type="journal article" date="2018" name="Front. Plant Sci.">
        <title>Red Clover (Trifolium pratense) and Zigzag Clover (T. medium) - A Picture of Genomic Similarities and Differences.</title>
        <authorList>
            <person name="Dluhosova J."/>
            <person name="Istvanek J."/>
            <person name="Nedelnik J."/>
            <person name="Repkova J."/>
        </authorList>
    </citation>
    <scope>NUCLEOTIDE SEQUENCE [LARGE SCALE GENOMIC DNA]</scope>
    <source>
        <strain evidence="3">cv. 10/8</strain>
        <tissue evidence="2">Leaf</tissue>
    </source>
</reference>
<evidence type="ECO:0000256" key="1">
    <source>
        <dbReference type="SAM" id="Phobius"/>
    </source>
</evidence>
<dbReference type="EMBL" id="LXQA010335807">
    <property type="protein sequence ID" value="MCI44828.1"/>
    <property type="molecule type" value="Genomic_DNA"/>
</dbReference>
<keyword evidence="1" id="KW-0812">Transmembrane</keyword>
<feature type="non-terminal residue" evidence="2">
    <location>
        <position position="1"/>
    </location>
</feature>
<feature type="transmembrane region" description="Helical" evidence="1">
    <location>
        <begin position="16"/>
        <end position="41"/>
    </location>
</feature>